<feature type="transmembrane region" description="Helical" evidence="2">
    <location>
        <begin position="23"/>
        <end position="42"/>
    </location>
</feature>
<evidence type="ECO:0008006" key="5">
    <source>
        <dbReference type="Google" id="ProtNLM"/>
    </source>
</evidence>
<evidence type="ECO:0000256" key="1">
    <source>
        <dbReference type="SAM" id="MobiDB-lite"/>
    </source>
</evidence>
<feature type="region of interest" description="Disordered" evidence="1">
    <location>
        <begin position="1"/>
        <end position="22"/>
    </location>
</feature>
<feature type="transmembrane region" description="Helical" evidence="2">
    <location>
        <begin position="107"/>
        <end position="131"/>
    </location>
</feature>
<dbReference type="Proteomes" id="UP001190466">
    <property type="component" value="Plasmid pMu0050"/>
</dbReference>
<name>A0ABM9MKU8_9MYCO</name>
<evidence type="ECO:0000313" key="4">
    <source>
        <dbReference type="Proteomes" id="UP001190466"/>
    </source>
</evidence>
<evidence type="ECO:0000313" key="3">
    <source>
        <dbReference type="EMBL" id="CAJ1589637.1"/>
    </source>
</evidence>
<sequence length="140" mass="15060">MRISVGAQGGSSSGHRSDRTPEMGAAGSGIDLAVWLLFLLLWDGTFTLWGVTLGFLLLVLPFLIGALVLSKCGAWLNDGSRRCEQPRSGFLRRCFDHRSQSVTLYDFWGGLSIAFGVLNVVLLILALFGGFQFSGESSGS</sequence>
<keyword evidence="2" id="KW-0472">Membrane</keyword>
<organism evidence="3 4">
    <name type="scientific">[Mycobacterium] wendilense</name>
    <dbReference type="NCBI Taxonomy" id="3064284"/>
    <lineage>
        <taxon>Bacteria</taxon>
        <taxon>Bacillati</taxon>
        <taxon>Actinomycetota</taxon>
        <taxon>Actinomycetes</taxon>
        <taxon>Mycobacteriales</taxon>
        <taxon>Mycobacteriaceae</taxon>
        <taxon>Mycolicibacter</taxon>
    </lineage>
</organism>
<dbReference type="RefSeq" id="WP_316517620.1">
    <property type="nucleotide sequence ID" value="NZ_OY726396.1"/>
</dbReference>
<keyword evidence="3" id="KW-0614">Plasmid</keyword>
<reference evidence="3 4" key="1">
    <citation type="submission" date="2023-08" db="EMBL/GenBank/DDBJ databases">
        <authorList>
            <person name="Folkvardsen B D."/>
            <person name="Norman A."/>
        </authorList>
    </citation>
    <scope>NUCLEOTIDE SEQUENCE [LARGE SCALE GENOMIC DNA]</scope>
    <source>
        <strain evidence="3 4">Mu0050</strain>
        <plasmid evidence="3 4">pMu0050</plasmid>
    </source>
</reference>
<keyword evidence="2" id="KW-0812">Transmembrane</keyword>
<keyword evidence="4" id="KW-1185">Reference proteome</keyword>
<accession>A0ABM9MKU8</accession>
<dbReference type="EMBL" id="OY726396">
    <property type="protein sequence ID" value="CAJ1589637.1"/>
    <property type="molecule type" value="Genomic_DNA"/>
</dbReference>
<proteinExistence type="predicted"/>
<keyword evidence="2" id="KW-1133">Transmembrane helix</keyword>
<geneLocation type="plasmid" evidence="3 4">
    <name>pMu0050</name>
</geneLocation>
<gene>
    <name evidence="3" type="ORF">MU0050_004965</name>
</gene>
<feature type="transmembrane region" description="Helical" evidence="2">
    <location>
        <begin position="48"/>
        <end position="69"/>
    </location>
</feature>
<protein>
    <recommendedName>
        <fullName evidence="5">Transmembrane protein</fullName>
    </recommendedName>
</protein>
<evidence type="ECO:0000256" key="2">
    <source>
        <dbReference type="SAM" id="Phobius"/>
    </source>
</evidence>